<proteinExistence type="predicted"/>
<comment type="caution">
    <text evidence="1">The sequence shown here is derived from an EMBL/GenBank/DDBJ whole genome shotgun (WGS) entry which is preliminary data.</text>
</comment>
<dbReference type="AlphaFoldDB" id="A0A124FYJ6"/>
<accession>A0A124FYJ6</accession>
<organism evidence="1 2">
    <name type="scientific">Mesotoga prima</name>
    <dbReference type="NCBI Taxonomy" id="1184387"/>
    <lineage>
        <taxon>Bacteria</taxon>
        <taxon>Thermotogati</taxon>
        <taxon>Thermotogota</taxon>
        <taxon>Thermotogae</taxon>
        <taxon>Kosmotogales</taxon>
        <taxon>Kosmotogaceae</taxon>
        <taxon>Mesotoga</taxon>
    </lineage>
</organism>
<evidence type="ECO:0000313" key="2">
    <source>
        <dbReference type="Proteomes" id="UP000054092"/>
    </source>
</evidence>
<protein>
    <submittedName>
        <fullName evidence="1">Uncharacterized protein</fullName>
    </submittedName>
</protein>
<reference evidence="2" key="1">
    <citation type="journal article" date="2015" name="MBio">
        <title>Genome-Resolved Metagenomic Analysis Reveals Roles for Candidate Phyla and Other Microbial Community Members in Biogeochemical Transformations in Oil Reservoirs.</title>
        <authorList>
            <person name="Hu P."/>
            <person name="Tom L."/>
            <person name="Singh A."/>
            <person name="Thomas B.C."/>
            <person name="Baker B.J."/>
            <person name="Piceno Y.M."/>
            <person name="Andersen G.L."/>
            <person name="Banfield J.F."/>
        </authorList>
    </citation>
    <scope>NUCLEOTIDE SEQUENCE [LARGE SCALE GENOMIC DNA]</scope>
</reference>
<dbReference type="Proteomes" id="UP000054092">
    <property type="component" value="Unassembled WGS sequence"/>
</dbReference>
<dbReference type="PATRIC" id="fig|1184387.3.peg.839"/>
<sequence>MNNVLALFPGGSSGLFGSKVYDVIVIPEGLLLVQLNKSITNEAVKKAKEASEERNEGFFKKMASVMSAGSSLLDRYNEKTREEILNETPGNLFIPKDSLKKVKVSSTMDSSSGGANTDSTVMKIVWTGGKMKLTFRTYLNVRETKRFFRDTFGV</sequence>
<gene>
    <name evidence="1" type="ORF">XD94_0498</name>
</gene>
<name>A0A124FYJ6_9BACT</name>
<evidence type="ECO:0000313" key="1">
    <source>
        <dbReference type="EMBL" id="KUK81370.1"/>
    </source>
</evidence>
<dbReference type="EMBL" id="LGGP01000062">
    <property type="protein sequence ID" value="KUK81370.1"/>
    <property type="molecule type" value="Genomic_DNA"/>
</dbReference>